<evidence type="ECO:0000256" key="1">
    <source>
        <dbReference type="SAM" id="MobiDB-lite"/>
    </source>
</evidence>
<evidence type="ECO:0000313" key="2">
    <source>
        <dbReference type="EMBL" id="VDN06659.1"/>
    </source>
</evidence>
<protein>
    <submittedName>
        <fullName evidence="4">Thyroglobulin type-1 domain-containing protein</fullName>
    </submittedName>
</protein>
<reference evidence="2 3" key="2">
    <citation type="submission" date="2018-11" db="EMBL/GenBank/DDBJ databases">
        <authorList>
            <consortium name="Pathogen Informatics"/>
        </authorList>
    </citation>
    <scope>NUCLEOTIDE SEQUENCE [LARGE SCALE GENOMIC DNA]</scope>
</reference>
<accession>A0A0N5D7L8</accession>
<dbReference type="OMA" id="QYANCAP"/>
<dbReference type="STRING" id="103827.A0A0N5D7L8"/>
<organism evidence="4">
    <name type="scientific">Thelazia callipaeda</name>
    <name type="common">Oriental eyeworm</name>
    <name type="synonym">Parasitic nematode</name>
    <dbReference type="NCBI Taxonomy" id="103827"/>
    <lineage>
        <taxon>Eukaryota</taxon>
        <taxon>Metazoa</taxon>
        <taxon>Ecdysozoa</taxon>
        <taxon>Nematoda</taxon>
        <taxon>Chromadorea</taxon>
        <taxon>Rhabditida</taxon>
        <taxon>Spirurina</taxon>
        <taxon>Spiruromorpha</taxon>
        <taxon>Thelazioidea</taxon>
        <taxon>Thelaziidae</taxon>
        <taxon>Thelazia</taxon>
    </lineage>
</organism>
<keyword evidence="3" id="KW-1185">Reference proteome</keyword>
<dbReference type="AlphaFoldDB" id="A0A0N5D7L8"/>
<evidence type="ECO:0000313" key="3">
    <source>
        <dbReference type="Proteomes" id="UP000276776"/>
    </source>
</evidence>
<feature type="region of interest" description="Disordered" evidence="1">
    <location>
        <begin position="1"/>
        <end position="23"/>
    </location>
</feature>
<proteinExistence type="predicted"/>
<dbReference type="Pfam" id="PF05535">
    <property type="entry name" value="Chromadorea_ALT"/>
    <property type="match status" value="1"/>
</dbReference>
<gene>
    <name evidence="2" type="ORF">TCLT_LOCUS9058</name>
</gene>
<feature type="compositionally biased region" description="Acidic residues" evidence="1">
    <location>
        <begin position="1"/>
        <end position="16"/>
    </location>
</feature>
<dbReference type="Proteomes" id="UP000276776">
    <property type="component" value="Unassembled WGS sequence"/>
</dbReference>
<sequence length="104" mass="12265">ATVEENEYEQEDEQGGYEESSTREFVETHNKVVKCDTHEVCYDYREPQTWCKLEEHQQWTDKGCFCDEKLKSCIIERKSGNKLQYANCAPSHNWDCADDDDNDD</sequence>
<dbReference type="WBParaSite" id="TCLT_0000906901-mRNA-1">
    <property type="protein sequence ID" value="TCLT_0000906901-mRNA-1"/>
    <property type="gene ID" value="TCLT_0000906901"/>
</dbReference>
<evidence type="ECO:0000313" key="4">
    <source>
        <dbReference type="WBParaSite" id="TCLT_0000906901-mRNA-1"/>
    </source>
</evidence>
<reference evidence="4" key="1">
    <citation type="submission" date="2017-02" db="UniProtKB">
        <authorList>
            <consortium name="WormBaseParasite"/>
        </authorList>
    </citation>
    <scope>IDENTIFICATION</scope>
</reference>
<name>A0A0N5D7L8_THECL</name>
<dbReference type="EMBL" id="UYYF01004724">
    <property type="protein sequence ID" value="VDN06659.1"/>
    <property type="molecule type" value="Genomic_DNA"/>
</dbReference>
<dbReference type="InterPro" id="IPR008451">
    <property type="entry name" value="Chromadorea_ALT"/>
</dbReference>
<dbReference type="OrthoDB" id="5779160at2759"/>